<dbReference type="CDD" id="cd00643">
    <property type="entry name" value="HMG-CoA_reductase_classI"/>
    <property type="match status" value="1"/>
</dbReference>
<keyword evidence="3" id="KW-0521">NADP</keyword>
<dbReference type="HOGENOM" id="CLU_001734_2_2_0"/>
<organism evidence="6">
    <name type="scientific">Solibacter usitatus (strain Ellin6076)</name>
    <dbReference type="NCBI Taxonomy" id="234267"/>
    <lineage>
        <taxon>Bacteria</taxon>
        <taxon>Pseudomonadati</taxon>
        <taxon>Acidobacteriota</taxon>
        <taxon>Terriglobia</taxon>
        <taxon>Bryobacterales</taxon>
        <taxon>Solibacteraceae</taxon>
        <taxon>Candidatus Solibacter</taxon>
    </lineage>
</organism>
<dbReference type="Pfam" id="PF00368">
    <property type="entry name" value="HMG-CoA_red"/>
    <property type="match status" value="1"/>
</dbReference>
<dbReference type="KEGG" id="sus:Acid_5728"/>
<evidence type="ECO:0000256" key="2">
    <source>
        <dbReference type="ARBA" id="ARBA00012999"/>
    </source>
</evidence>
<reference evidence="6" key="1">
    <citation type="submission" date="2006-10" db="EMBL/GenBank/DDBJ databases">
        <title>Complete sequence of Solibacter usitatus Ellin6076.</title>
        <authorList>
            <consortium name="US DOE Joint Genome Institute"/>
            <person name="Copeland A."/>
            <person name="Lucas S."/>
            <person name="Lapidus A."/>
            <person name="Barry K."/>
            <person name="Detter J.C."/>
            <person name="Glavina del Rio T."/>
            <person name="Hammon N."/>
            <person name="Israni S."/>
            <person name="Dalin E."/>
            <person name="Tice H."/>
            <person name="Pitluck S."/>
            <person name="Thompson L.S."/>
            <person name="Brettin T."/>
            <person name="Bruce D."/>
            <person name="Han C."/>
            <person name="Tapia R."/>
            <person name="Gilna P."/>
            <person name="Schmutz J."/>
            <person name="Larimer F."/>
            <person name="Land M."/>
            <person name="Hauser L."/>
            <person name="Kyrpides N."/>
            <person name="Mikhailova N."/>
            <person name="Janssen P.H."/>
            <person name="Kuske C.R."/>
            <person name="Richardson P."/>
        </authorList>
    </citation>
    <scope>NUCLEOTIDE SEQUENCE</scope>
    <source>
        <strain evidence="6">Ellin6076</strain>
    </source>
</reference>
<dbReference type="SUPFAM" id="SSF55035">
    <property type="entry name" value="NAD-binding domain of HMG-CoA reductase"/>
    <property type="match status" value="1"/>
</dbReference>
<protein>
    <recommendedName>
        <fullName evidence="2">hydroxymethylglutaryl-CoA reductase (NADPH)</fullName>
        <ecNumber evidence="2">1.1.1.34</ecNumber>
    </recommendedName>
</protein>
<dbReference type="InterPro" id="IPR002202">
    <property type="entry name" value="HMG_CoA_Rdtase"/>
</dbReference>
<evidence type="ECO:0000313" key="6">
    <source>
        <dbReference type="EMBL" id="ABJ86675.1"/>
    </source>
</evidence>
<dbReference type="PANTHER" id="PTHR10572:SF24">
    <property type="entry name" value="3-HYDROXY-3-METHYLGLUTARYL-COENZYME A REDUCTASE"/>
    <property type="match status" value="1"/>
</dbReference>
<dbReference type="Gene3D" id="3.30.70.420">
    <property type="entry name" value="Hydroxymethylglutaryl-CoA reductase, class I/II, NAD/NADP-binding domain"/>
    <property type="match status" value="1"/>
</dbReference>
<evidence type="ECO:0000256" key="4">
    <source>
        <dbReference type="ARBA" id="ARBA00023002"/>
    </source>
</evidence>
<evidence type="ECO:0000256" key="3">
    <source>
        <dbReference type="ARBA" id="ARBA00022857"/>
    </source>
</evidence>
<evidence type="ECO:0000256" key="1">
    <source>
        <dbReference type="ARBA" id="ARBA00007661"/>
    </source>
</evidence>
<dbReference type="GO" id="GO:0008299">
    <property type="term" value="P:isoprenoid biosynthetic process"/>
    <property type="evidence" value="ECO:0007669"/>
    <property type="project" value="InterPro"/>
</dbReference>
<dbReference type="InterPro" id="IPR009029">
    <property type="entry name" value="HMG_CoA_Rdtase_sub-bd_dom_sf"/>
</dbReference>
<dbReference type="PROSITE" id="PS50065">
    <property type="entry name" value="HMG_COA_REDUCTASE_4"/>
    <property type="match status" value="1"/>
</dbReference>
<dbReference type="InterPro" id="IPR057868">
    <property type="entry name" value="HMG-CoA"/>
</dbReference>
<dbReference type="InterPro" id="IPR023074">
    <property type="entry name" value="HMG_CoA_Rdtase_cat_sf"/>
</dbReference>
<dbReference type="OrthoDB" id="9794902at2"/>
<feature type="domain" description="Hydroxymethylglutaryl-CoA reductase-like" evidence="5">
    <location>
        <begin position="6"/>
        <end position="119"/>
    </location>
</feature>
<dbReference type="STRING" id="234267.Acid_5728"/>
<dbReference type="InParanoid" id="Q01UJ5"/>
<dbReference type="GO" id="GO:0015936">
    <property type="term" value="P:coenzyme A metabolic process"/>
    <property type="evidence" value="ECO:0007669"/>
    <property type="project" value="InterPro"/>
</dbReference>
<comment type="similarity">
    <text evidence="1">Belongs to the HMG-CoA reductase family.</text>
</comment>
<gene>
    <name evidence="6" type="ordered locus">Acid_5728</name>
</gene>
<dbReference type="SUPFAM" id="SSF56542">
    <property type="entry name" value="Substrate-binding domain of HMG-CoA reductase"/>
    <property type="match status" value="1"/>
</dbReference>
<dbReference type="PANTHER" id="PTHR10572">
    <property type="entry name" value="3-HYDROXY-3-METHYLGLUTARYL-COENZYME A REDUCTASE"/>
    <property type="match status" value="1"/>
</dbReference>
<evidence type="ECO:0000259" key="5">
    <source>
        <dbReference type="Pfam" id="PF25653"/>
    </source>
</evidence>
<dbReference type="eggNOG" id="COG1257">
    <property type="taxonomic scope" value="Bacteria"/>
</dbReference>
<dbReference type="GO" id="GO:0004420">
    <property type="term" value="F:hydroxymethylglutaryl-CoA reductase (NADPH) activity"/>
    <property type="evidence" value="ECO:0007669"/>
    <property type="project" value="UniProtKB-EC"/>
</dbReference>
<dbReference type="Pfam" id="PF25653">
    <property type="entry name" value="HMG-CoA_red_N"/>
    <property type="match status" value="1"/>
</dbReference>
<accession>Q01UJ5</accession>
<sequence>MIPTALLNSLYTVGSLKNGAGGVEFAIKNRLADAELVGISAIAIDGHAVAMEQVWLDLEDGREVLPLEVSAAQPIAFPLRCTVKVHAGGDPLRAAKHRLEIAFDTRPFGKLDLKVEDAVAENGQPAVSIPRGEDDYSPVNVARRRAFLESQTGMSPRHIFHHSLDPRDAKGNCENFVGVAQVPIGIAGPLHVRGEHAQGNFLIPLATSEGTLVASYNRGMKVLNLCGGVKVTVVGDAMQRAPAFIFEDARAGRDFSIWVQDNLATIRAQAEATSSVAKLQYIDTYLASKFVYLRFNFSTGDAAGQNMVGRATLAACEWILEHYHGIVSFYLESNFATDKKASDINRLRTRGKRVTAEAVIQRDVLIGHMRVEPEQLTHHYGVANVGALLSGANNNGGHSANGIAAMFIATGQDAANVAESSAAVLYTELTPQRDLYISLTIPSLIVATHGGGTGLATQRECLEILRCYGRDRVNRLAEIIGGVALAGEISLGAAISASDWVSSHEKHGRNR</sequence>
<name>Q01UJ5_SOLUE</name>
<dbReference type="Gene3D" id="3.90.770.10">
    <property type="entry name" value="3-hydroxy-3-methylglutaryl-coenzyme A Reductase, Chain A, domain 2"/>
    <property type="match status" value="1"/>
</dbReference>
<proteinExistence type="inferred from homology"/>
<dbReference type="EC" id="1.1.1.34" evidence="2"/>
<dbReference type="AlphaFoldDB" id="Q01UJ5"/>
<dbReference type="EMBL" id="CP000473">
    <property type="protein sequence ID" value="ABJ86675.1"/>
    <property type="molecule type" value="Genomic_DNA"/>
</dbReference>
<dbReference type="InterPro" id="IPR009023">
    <property type="entry name" value="HMG_CoA_Rdtase_NAD(P)-bd_sf"/>
</dbReference>
<dbReference type="PRINTS" id="PR00071">
    <property type="entry name" value="HMGCOARDTASE"/>
</dbReference>
<dbReference type="InterPro" id="IPR004554">
    <property type="entry name" value="HMG_CoA_Rdtase_eu_arc"/>
</dbReference>
<keyword evidence="4 6" id="KW-0560">Oxidoreductase</keyword>